<dbReference type="Proteomes" id="UP000636004">
    <property type="component" value="Unassembled WGS sequence"/>
</dbReference>
<feature type="domain" description="Alpha-L-arabinofuranosidase 1 catalytic" evidence="2">
    <location>
        <begin position="74"/>
        <end position="166"/>
    </location>
</feature>
<sequence length="475" mass="54166">MQSKQAKTKLLLGSLILFLWNHLQAQDNSKFNINTDEVKWTISEYLVGMHSVYSFEPDAFYEDGSYAQWMKSTGINTMRYPGGTIVKYWDWENPTGDLKQDSWDPNWNPKNQIKPEEWFGLDEYIAVVKQSGITPLLGVNITSGYQFNRVEESIARAVKMVKHVKDAGLGGAFWYLGNEGKNGGLESEAKLFVQHAKAMKAVDPDIKCMFNHNNLTPEYLKKYLAIAGDYIDVVETHGKWPYGGSPKGYQPGTFDEWQVESPLRDRKNGNRVWRDQIPLLQKAAEEAGYPNIKFANNEYGIGKGSNVTGFDRFSKSLLVIDLLQEFFIGNWFMTCYWSQLRNSSSEESVRSSAKENYRFNAMGYGFELLAKAQGADMLDIIDLEENKSVYGFAAKKGNEYLVYLLNKSNEKQSVSIKFDSSNKLKLVFKEGLSMVNTEDKYGKMISIEMNGNKAKNCFKAKLTPMSYTRFTFKTK</sequence>
<evidence type="ECO:0000256" key="1">
    <source>
        <dbReference type="SAM" id="SignalP"/>
    </source>
</evidence>
<dbReference type="SUPFAM" id="SSF51445">
    <property type="entry name" value="(Trans)glycosidases"/>
    <property type="match status" value="1"/>
</dbReference>
<keyword evidence="4" id="KW-1185">Reference proteome</keyword>
<dbReference type="Gene3D" id="3.20.20.80">
    <property type="entry name" value="Glycosidases"/>
    <property type="match status" value="1"/>
</dbReference>
<feature type="chain" id="PRO_5037204185" description="Alpha-L-arabinofuranosidase 1 catalytic domain-containing protein" evidence="1">
    <location>
        <begin position="26"/>
        <end position="475"/>
    </location>
</feature>
<evidence type="ECO:0000313" key="3">
    <source>
        <dbReference type="EMBL" id="GGZ92133.1"/>
    </source>
</evidence>
<reference evidence="3" key="1">
    <citation type="journal article" date="2014" name="Int. J. Syst. Evol. Microbiol.">
        <title>Complete genome sequence of Corynebacterium casei LMG S-19264T (=DSM 44701T), isolated from a smear-ripened cheese.</title>
        <authorList>
            <consortium name="US DOE Joint Genome Institute (JGI-PGF)"/>
            <person name="Walter F."/>
            <person name="Albersmeier A."/>
            <person name="Kalinowski J."/>
            <person name="Ruckert C."/>
        </authorList>
    </citation>
    <scope>NUCLEOTIDE SEQUENCE</scope>
    <source>
        <strain evidence="3">KCTC 12710</strain>
    </source>
</reference>
<dbReference type="Pfam" id="PF22848">
    <property type="entry name" value="ASD1_dom"/>
    <property type="match status" value="1"/>
</dbReference>
<dbReference type="RefSeq" id="WP_189362559.1">
    <property type="nucleotide sequence ID" value="NZ_BMWZ01000009.1"/>
</dbReference>
<evidence type="ECO:0000313" key="4">
    <source>
        <dbReference type="Proteomes" id="UP000636004"/>
    </source>
</evidence>
<dbReference type="AlphaFoldDB" id="A0A918RE84"/>
<reference evidence="3" key="2">
    <citation type="submission" date="2020-09" db="EMBL/GenBank/DDBJ databases">
        <authorList>
            <person name="Sun Q."/>
            <person name="Kim S."/>
        </authorList>
    </citation>
    <scope>NUCLEOTIDE SEQUENCE</scope>
    <source>
        <strain evidence="3">KCTC 12710</strain>
    </source>
</reference>
<name>A0A918RE84_9FLAO</name>
<organism evidence="3 4">
    <name type="scientific">Algibacter mikhailovii</name>
    <dbReference type="NCBI Taxonomy" id="425498"/>
    <lineage>
        <taxon>Bacteria</taxon>
        <taxon>Pseudomonadati</taxon>
        <taxon>Bacteroidota</taxon>
        <taxon>Flavobacteriia</taxon>
        <taxon>Flavobacteriales</taxon>
        <taxon>Flavobacteriaceae</taxon>
        <taxon>Algibacter</taxon>
    </lineage>
</organism>
<feature type="signal peptide" evidence="1">
    <location>
        <begin position="1"/>
        <end position="25"/>
    </location>
</feature>
<protein>
    <recommendedName>
        <fullName evidence="2">Alpha-L-arabinofuranosidase 1 catalytic domain-containing protein</fullName>
    </recommendedName>
</protein>
<accession>A0A918RE84</accession>
<gene>
    <name evidence="3" type="ORF">GCM10007028_33250</name>
</gene>
<evidence type="ECO:0000259" key="2">
    <source>
        <dbReference type="Pfam" id="PF22848"/>
    </source>
</evidence>
<dbReference type="EMBL" id="BMWZ01000009">
    <property type="protein sequence ID" value="GGZ92133.1"/>
    <property type="molecule type" value="Genomic_DNA"/>
</dbReference>
<proteinExistence type="predicted"/>
<dbReference type="InterPro" id="IPR055235">
    <property type="entry name" value="ASD1_cat"/>
</dbReference>
<dbReference type="InterPro" id="IPR017853">
    <property type="entry name" value="GH"/>
</dbReference>
<keyword evidence="1" id="KW-0732">Signal</keyword>
<comment type="caution">
    <text evidence="3">The sequence shown here is derived from an EMBL/GenBank/DDBJ whole genome shotgun (WGS) entry which is preliminary data.</text>
</comment>